<keyword evidence="1" id="KW-0812">Transmembrane</keyword>
<protein>
    <submittedName>
        <fullName evidence="2">Uncharacterized protein</fullName>
    </submittedName>
</protein>
<evidence type="ECO:0000313" key="3">
    <source>
        <dbReference type="Proteomes" id="UP000192727"/>
    </source>
</evidence>
<dbReference type="AlphaFoldDB" id="A0A1V0UQW6"/>
<keyword evidence="1" id="KW-0472">Membrane</keyword>
<keyword evidence="1" id="KW-1133">Transmembrane helix</keyword>
<feature type="transmembrane region" description="Helical" evidence="1">
    <location>
        <begin position="9"/>
        <end position="31"/>
    </location>
</feature>
<evidence type="ECO:0000313" key="2">
    <source>
        <dbReference type="EMBL" id="ARF67362.1"/>
    </source>
</evidence>
<accession>A0A1V0UQW6</accession>
<gene>
    <name evidence="2" type="ORF">B7C51_05250</name>
</gene>
<reference evidence="2 3" key="1">
    <citation type="submission" date="2017-03" db="EMBL/GenBank/DDBJ databases">
        <title>Paenibacillus larvae genome sequencing.</title>
        <authorList>
            <person name="Dingman D.W."/>
        </authorList>
    </citation>
    <scope>NUCLEOTIDE SEQUENCE [LARGE SCALE GENOMIC DNA]</scope>
    <source>
        <strain evidence="2 3">SAG 10367</strain>
    </source>
</reference>
<evidence type="ECO:0000256" key="1">
    <source>
        <dbReference type="SAM" id="Phobius"/>
    </source>
</evidence>
<sequence>MMNLRKKVFIAFLAFIIFPLIAIGIVTYFLVQHTLQEKYSEQSELIIKSIGRNISSIIKEANYYSDYWMLGDSIQRTLSRAESIDTDMEIHSLLRQTFLSYSPISSVAIYKMDGSMSSSRLHALKHDKKAQ</sequence>
<dbReference type="Proteomes" id="UP000192727">
    <property type="component" value="Chromosome"/>
</dbReference>
<dbReference type="EMBL" id="CP020557">
    <property type="protein sequence ID" value="ARF67362.1"/>
    <property type="molecule type" value="Genomic_DNA"/>
</dbReference>
<name>A0A1V0UQW6_9BACL</name>
<dbReference type="RefSeq" id="WP_023483812.1">
    <property type="nucleotide sequence ID" value="NZ_CP020557.1"/>
</dbReference>
<proteinExistence type="predicted"/>
<organism evidence="2 3">
    <name type="scientific">Paenibacillus larvae subsp. pulvifaciens</name>
    <dbReference type="NCBI Taxonomy" id="1477"/>
    <lineage>
        <taxon>Bacteria</taxon>
        <taxon>Bacillati</taxon>
        <taxon>Bacillota</taxon>
        <taxon>Bacilli</taxon>
        <taxon>Bacillales</taxon>
        <taxon>Paenibacillaceae</taxon>
        <taxon>Paenibacillus</taxon>
    </lineage>
</organism>